<dbReference type="SUPFAM" id="SSF56784">
    <property type="entry name" value="HAD-like"/>
    <property type="match status" value="1"/>
</dbReference>
<comment type="caution">
    <text evidence="9">The sequence shown here is derived from an EMBL/GenBank/DDBJ whole genome shotgun (WGS) entry which is preliminary data.</text>
</comment>
<keyword evidence="3" id="KW-0378">Hydrolase</keyword>
<dbReference type="GO" id="GO:0046872">
    <property type="term" value="F:metal ion binding"/>
    <property type="evidence" value="ECO:0007669"/>
    <property type="project" value="UniProtKB-KW"/>
</dbReference>
<accession>A0A4R2RNJ2</accession>
<keyword evidence="2 5" id="KW-0479">Metal-binding</keyword>
<dbReference type="Proteomes" id="UP000294746">
    <property type="component" value="Unassembled WGS sequence"/>
</dbReference>
<organism evidence="9 10">
    <name type="scientific">Baia soyae</name>
    <dbReference type="NCBI Taxonomy" id="1544746"/>
    <lineage>
        <taxon>Bacteria</taxon>
        <taxon>Bacillati</taxon>
        <taxon>Bacillota</taxon>
        <taxon>Bacilli</taxon>
        <taxon>Bacillales</taxon>
        <taxon>Thermoactinomycetaceae</taxon>
        <taxon>Baia</taxon>
    </lineage>
</organism>
<evidence type="ECO:0000256" key="3">
    <source>
        <dbReference type="ARBA" id="ARBA00022801"/>
    </source>
</evidence>
<evidence type="ECO:0000313" key="9">
    <source>
        <dbReference type="EMBL" id="TCP60765.1"/>
    </source>
</evidence>
<dbReference type="PANTHER" id="PTHR19288:SF46">
    <property type="entry name" value="HALOACID DEHALOGENASE-LIKE HYDROLASE DOMAIN-CONTAINING PROTEIN 2"/>
    <property type="match status" value="1"/>
</dbReference>
<evidence type="ECO:0000256" key="5">
    <source>
        <dbReference type="PIRNR" id="PIRNR000915"/>
    </source>
</evidence>
<comment type="similarity">
    <text evidence="1 5">Belongs to the HAD-like hydrolase superfamily. NagD family.</text>
</comment>
<feature type="binding site" evidence="8">
    <location>
        <position position="14"/>
    </location>
    <ligand>
        <name>Mg(2+)</name>
        <dbReference type="ChEBI" id="CHEBI:18420"/>
    </ligand>
</feature>
<evidence type="ECO:0000256" key="1">
    <source>
        <dbReference type="ARBA" id="ARBA00006696"/>
    </source>
</evidence>
<dbReference type="PIRSF" id="PIRSF000915">
    <property type="entry name" value="PGP-type_phosphatase"/>
    <property type="match status" value="1"/>
</dbReference>
<feature type="binding site" evidence="7">
    <location>
        <position position="194"/>
    </location>
    <ligand>
        <name>substrate</name>
    </ligand>
</feature>
<evidence type="ECO:0000256" key="8">
    <source>
        <dbReference type="PIRSR" id="PIRSR000915-3"/>
    </source>
</evidence>
<reference evidence="9 10" key="1">
    <citation type="submission" date="2019-03" db="EMBL/GenBank/DDBJ databases">
        <title>Genomic Encyclopedia of Type Strains, Phase IV (KMG-IV): sequencing the most valuable type-strain genomes for metagenomic binning, comparative biology and taxonomic classification.</title>
        <authorList>
            <person name="Goeker M."/>
        </authorList>
    </citation>
    <scope>NUCLEOTIDE SEQUENCE [LARGE SCALE GENOMIC DNA]</scope>
    <source>
        <strain evidence="9 10">DSM 46831</strain>
    </source>
</reference>
<dbReference type="EMBL" id="SLXV01000069">
    <property type="protein sequence ID" value="TCP60765.1"/>
    <property type="molecule type" value="Genomic_DNA"/>
</dbReference>
<dbReference type="Gene3D" id="3.40.50.1000">
    <property type="entry name" value="HAD superfamily/HAD-like"/>
    <property type="match status" value="2"/>
</dbReference>
<dbReference type="AlphaFoldDB" id="A0A4R2RNJ2"/>
<dbReference type="PANTHER" id="PTHR19288">
    <property type="entry name" value="4-NITROPHENYLPHOSPHATASE-RELATED"/>
    <property type="match status" value="1"/>
</dbReference>
<dbReference type="RefSeq" id="WP_131850023.1">
    <property type="nucleotide sequence ID" value="NZ_SLXV01000069.1"/>
</dbReference>
<feature type="active site" description="Proton donor" evidence="6">
    <location>
        <position position="14"/>
    </location>
</feature>
<feature type="binding site" evidence="8">
    <location>
        <position position="12"/>
    </location>
    <ligand>
        <name>Mg(2+)</name>
        <dbReference type="ChEBI" id="CHEBI:18420"/>
    </ligand>
</feature>
<protein>
    <recommendedName>
        <fullName evidence="5">Acid sugar phosphatase</fullName>
        <ecNumber evidence="5">3.1.3.-</ecNumber>
    </recommendedName>
</protein>
<dbReference type="InterPro" id="IPR006357">
    <property type="entry name" value="HAD-SF_hydro_IIA"/>
</dbReference>
<dbReference type="SFLD" id="SFLDG01139">
    <property type="entry name" value="C2.A:_Pyridoxal_Phosphate_Phos"/>
    <property type="match status" value="1"/>
</dbReference>
<dbReference type="InterPro" id="IPR006354">
    <property type="entry name" value="HAD-SF_hydro_IIA_hyp1"/>
</dbReference>
<dbReference type="OrthoDB" id="9810449at2"/>
<keyword evidence="4 5" id="KW-0460">Magnesium</keyword>
<dbReference type="NCBIfam" id="TIGR01457">
    <property type="entry name" value="HAD-SF-IIA-hyp2"/>
    <property type="match status" value="1"/>
</dbReference>
<dbReference type="InterPro" id="IPR036412">
    <property type="entry name" value="HAD-like_sf"/>
</dbReference>
<dbReference type="InterPro" id="IPR023214">
    <property type="entry name" value="HAD_sf"/>
</dbReference>
<keyword evidence="10" id="KW-1185">Reference proteome</keyword>
<sequence length="267" mass="29718">MNQKQYQGYLIDLDGTLYRGIEVIPGAVHFMKRLVERNIPYLYLTNNSSRLPEQVAEHLRSFGLPATPEQVYTSAMATAQYVQKNHPGSKVLVIGEEGLRHALTEVGMTIIDRDYKKGHLQTFIEPDVVVAGIDRSFDYEKCKRASLAIQDGATYIATNVDRVLPTEEGYLPGSGTINIAISHASNTKPIVIGKPETIILQYAMEILNMKPDETLIVGDNLETDILTGVRGGVDTLMVTTGVHSRQDVETYNITPTFVVDHLDQWEI</sequence>
<comment type="cofactor">
    <cofactor evidence="8">
        <name>Mg(2+)</name>
        <dbReference type="ChEBI" id="CHEBI:18420"/>
    </cofactor>
    <text evidence="8">Divalent metal ions. Mg(2+) is the most effective.</text>
</comment>
<dbReference type="SFLD" id="SFLDS00003">
    <property type="entry name" value="Haloacid_Dehalogenase"/>
    <property type="match status" value="1"/>
</dbReference>
<dbReference type="GO" id="GO:0016791">
    <property type="term" value="F:phosphatase activity"/>
    <property type="evidence" value="ECO:0007669"/>
    <property type="project" value="TreeGrafter"/>
</dbReference>
<evidence type="ECO:0000256" key="7">
    <source>
        <dbReference type="PIRSR" id="PIRSR000915-2"/>
    </source>
</evidence>
<dbReference type="GO" id="GO:0005737">
    <property type="term" value="C:cytoplasm"/>
    <property type="evidence" value="ECO:0007669"/>
    <property type="project" value="TreeGrafter"/>
</dbReference>
<dbReference type="EC" id="3.1.3.-" evidence="5"/>
<gene>
    <name evidence="9" type="ORF">EDD57_1695</name>
</gene>
<proteinExistence type="inferred from homology"/>
<evidence type="ECO:0000256" key="4">
    <source>
        <dbReference type="ARBA" id="ARBA00022842"/>
    </source>
</evidence>
<name>A0A4R2RNJ2_9BACL</name>
<feature type="binding site" evidence="8">
    <location>
        <position position="219"/>
    </location>
    <ligand>
        <name>Mg(2+)</name>
        <dbReference type="ChEBI" id="CHEBI:18420"/>
    </ligand>
</feature>
<evidence type="ECO:0000256" key="2">
    <source>
        <dbReference type="ARBA" id="ARBA00022723"/>
    </source>
</evidence>
<dbReference type="CDD" id="cd07530">
    <property type="entry name" value="HAD_Pase_UmpH-like"/>
    <property type="match status" value="1"/>
</dbReference>
<dbReference type="Pfam" id="PF13242">
    <property type="entry name" value="Hydrolase_like"/>
    <property type="match status" value="1"/>
</dbReference>
<evidence type="ECO:0000256" key="6">
    <source>
        <dbReference type="PIRSR" id="PIRSR000915-1"/>
    </source>
</evidence>
<comment type="function">
    <text evidence="5">Catalyzes the dephosphorylation of 2-6 carbon acid sugars in vitro.</text>
</comment>
<evidence type="ECO:0000313" key="10">
    <source>
        <dbReference type="Proteomes" id="UP000294746"/>
    </source>
</evidence>
<dbReference type="Pfam" id="PF13344">
    <property type="entry name" value="Hydrolase_6"/>
    <property type="match status" value="1"/>
</dbReference>
<feature type="active site" description="Nucleophile" evidence="6">
    <location>
        <position position="12"/>
    </location>
</feature>
<dbReference type="NCBIfam" id="TIGR01460">
    <property type="entry name" value="HAD-SF-IIA"/>
    <property type="match status" value="1"/>
</dbReference>